<protein>
    <submittedName>
        <fullName evidence="9">Nucleoside-binding protein</fullName>
    </submittedName>
</protein>
<keyword evidence="5" id="KW-0472">Membrane</keyword>
<evidence type="ECO:0000256" key="7">
    <source>
        <dbReference type="SAM" id="SignalP"/>
    </source>
</evidence>
<reference evidence="9 10" key="1">
    <citation type="submission" date="2016-11" db="EMBL/GenBank/DDBJ databases">
        <authorList>
            <person name="Jaros S."/>
            <person name="Januszkiewicz K."/>
            <person name="Wedrychowicz H."/>
        </authorList>
    </citation>
    <scope>NUCLEOTIDE SEQUENCE [LARGE SCALE GENOMIC DNA]</scope>
    <source>
        <strain evidence="9 10">DSM 15212</strain>
    </source>
</reference>
<comment type="similarity">
    <text evidence="2">Belongs to the BMP lipoprotein family.</text>
</comment>
<dbReference type="GO" id="GO:0005886">
    <property type="term" value="C:plasma membrane"/>
    <property type="evidence" value="ECO:0007669"/>
    <property type="project" value="UniProtKB-SubCell"/>
</dbReference>
<organism evidence="9 10">
    <name type="scientific">Paramaledivibacter caminithermalis (strain DSM 15212 / CIP 107654 / DViRD3)</name>
    <name type="common">Clostridium caminithermale</name>
    <dbReference type="NCBI Taxonomy" id="1121301"/>
    <lineage>
        <taxon>Bacteria</taxon>
        <taxon>Bacillati</taxon>
        <taxon>Bacillota</taxon>
        <taxon>Clostridia</taxon>
        <taxon>Peptostreptococcales</taxon>
        <taxon>Caminicellaceae</taxon>
        <taxon>Paramaledivibacter</taxon>
    </lineage>
</organism>
<evidence type="ECO:0000256" key="4">
    <source>
        <dbReference type="ARBA" id="ARBA00022729"/>
    </source>
</evidence>
<gene>
    <name evidence="9" type="ORF">SAMN02745912_01460</name>
</gene>
<evidence type="ECO:0000256" key="3">
    <source>
        <dbReference type="ARBA" id="ARBA00022475"/>
    </source>
</evidence>
<evidence type="ECO:0000313" key="10">
    <source>
        <dbReference type="Proteomes" id="UP000184465"/>
    </source>
</evidence>
<accession>A0A1M6MXH3</accession>
<evidence type="ECO:0000256" key="2">
    <source>
        <dbReference type="ARBA" id="ARBA00008610"/>
    </source>
</evidence>
<proteinExistence type="inferred from homology"/>
<evidence type="ECO:0000256" key="6">
    <source>
        <dbReference type="ARBA" id="ARBA00023288"/>
    </source>
</evidence>
<comment type="subcellular location">
    <subcellularLocation>
        <location evidence="1">Cell membrane</location>
        <topology evidence="1">Lipid-anchor</topology>
    </subcellularLocation>
</comment>
<dbReference type="PROSITE" id="PS51257">
    <property type="entry name" value="PROKAR_LIPOPROTEIN"/>
    <property type="match status" value="1"/>
</dbReference>
<dbReference type="PANTHER" id="PTHR34296">
    <property type="entry name" value="TRANSCRIPTIONAL ACTIVATOR PROTEIN MED"/>
    <property type="match status" value="1"/>
</dbReference>
<dbReference type="EMBL" id="FRAG01000013">
    <property type="protein sequence ID" value="SHJ88023.1"/>
    <property type="molecule type" value="Genomic_DNA"/>
</dbReference>
<keyword evidence="3" id="KW-1003">Cell membrane</keyword>
<evidence type="ECO:0000256" key="5">
    <source>
        <dbReference type="ARBA" id="ARBA00023136"/>
    </source>
</evidence>
<keyword evidence="10" id="KW-1185">Reference proteome</keyword>
<dbReference type="AlphaFoldDB" id="A0A1M6MXH3"/>
<dbReference type="InterPro" id="IPR003760">
    <property type="entry name" value="PnrA-like"/>
</dbReference>
<dbReference type="OrthoDB" id="9769871at2"/>
<dbReference type="SUPFAM" id="SSF53822">
    <property type="entry name" value="Periplasmic binding protein-like I"/>
    <property type="match status" value="1"/>
</dbReference>
<keyword evidence="4 7" id="KW-0732">Signal</keyword>
<dbReference type="InterPro" id="IPR028082">
    <property type="entry name" value="Peripla_BP_I"/>
</dbReference>
<dbReference type="STRING" id="1121301.SAMN02745912_01460"/>
<dbReference type="Gene3D" id="3.40.50.2300">
    <property type="match status" value="2"/>
</dbReference>
<dbReference type="Proteomes" id="UP000184465">
    <property type="component" value="Unassembled WGS sequence"/>
</dbReference>
<name>A0A1M6MXH3_PARC5</name>
<dbReference type="Pfam" id="PF02608">
    <property type="entry name" value="Bmp"/>
    <property type="match status" value="1"/>
</dbReference>
<evidence type="ECO:0000259" key="8">
    <source>
        <dbReference type="Pfam" id="PF02608"/>
    </source>
</evidence>
<sequence length="381" mass="41708">MKKVLSLLLVVSMIFIFGACSAQKTETNTDNSAKEANTEEPADVTKIVLLVSGSLGDKSFHDSSQAGMDMIKEKYGDKVEVKTIEMGSDKTKFIPTLEDVSEEEWDIIITGTFHMKEPVEEVAPNYPEKTYILFDTAVSYDEVEGLDNVYSITYKQNEAGFLAGALAAQITTRTDVKNINEEKKIGFLGAMDIPVINDFLVGYIEGGKYIDKDIKVDISYIDSFSDAAKGKELALIQYQTKGVDIGFNVAGRAGLGQIEAAHETNMYAIGVDSDQAELFADNEEKANKILSSALKRVDNSLLRAVDMYFDGTIPTGKAEAVGLEENGIGIAKNAYYEKLVPQDVREKIEEIEKEISAGNIKVSSAFGMDSETLAKLKESVK</sequence>
<evidence type="ECO:0000313" key="9">
    <source>
        <dbReference type="EMBL" id="SHJ88023.1"/>
    </source>
</evidence>
<feature type="chain" id="PRO_5039604123" evidence="7">
    <location>
        <begin position="23"/>
        <end position="381"/>
    </location>
</feature>
<feature type="domain" description="ABC transporter substrate-binding protein PnrA-like" evidence="8">
    <location>
        <begin position="45"/>
        <end position="359"/>
    </location>
</feature>
<dbReference type="InterPro" id="IPR050957">
    <property type="entry name" value="BMP_lipoprotein"/>
</dbReference>
<feature type="signal peptide" evidence="7">
    <location>
        <begin position="1"/>
        <end position="22"/>
    </location>
</feature>
<dbReference type="CDD" id="cd19964">
    <property type="entry name" value="PBP1_BMP-like"/>
    <property type="match status" value="1"/>
</dbReference>
<keyword evidence="6" id="KW-0449">Lipoprotein</keyword>
<dbReference type="PANTHER" id="PTHR34296:SF2">
    <property type="entry name" value="ABC TRANSPORTER GUANOSINE-BINDING PROTEIN NUPN"/>
    <property type="match status" value="1"/>
</dbReference>
<evidence type="ECO:0000256" key="1">
    <source>
        <dbReference type="ARBA" id="ARBA00004193"/>
    </source>
</evidence>
<dbReference type="RefSeq" id="WP_073148445.1">
    <property type="nucleotide sequence ID" value="NZ_FRAG01000013.1"/>
</dbReference>